<dbReference type="AlphaFoldDB" id="A0A484H768"/>
<dbReference type="EMBL" id="LR026963">
    <property type="protein sequence ID" value="VBB69544.1"/>
    <property type="molecule type" value="Genomic_DNA"/>
</dbReference>
<dbReference type="Pfam" id="PF00551">
    <property type="entry name" value="Formyl_trans_N"/>
    <property type="match status" value="1"/>
</dbReference>
<dbReference type="InterPro" id="IPR036477">
    <property type="entry name" value="Formyl_transf_N_sf"/>
</dbReference>
<sequence>MKVAVLISGKGSNLQALIQAATAPDFPTEVIHVISNVSGAQGLAYAIRAGIPATVIDHRDHTNRLAFESVLDLCLRAAGTELICLAGFMRLLTADFVAAWQDRILNIHPSLLPAFTGLHTHKRVLEAGVRFTGCTVHFVRPAVDAGPIIAQAVVPVLPEDTSDLLAARVLEAEHRLYPLALELVATGRARVRRDVVDIDGAKSLPSQQSCFNPEGLRRGAL</sequence>
<dbReference type="HAMAP" id="MF_01930">
    <property type="entry name" value="PurN"/>
    <property type="match status" value="1"/>
</dbReference>
<accession>A0A484H768</accession>
<evidence type="ECO:0000256" key="3">
    <source>
        <dbReference type="ARBA" id="ARBA00022679"/>
    </source>
</evidence>
<dbReference type="NCBIfam" id="TIGR00639">
    <property type="entry name" value="PurN"/>
    <property type="match status" value="1"/>
</dbReference>
<evidence type="ECO:0000256" key="4">
    <source>
        <dbReference type="ARBA" id="ARBA00022755"/>
    </source>
</evidence>
<dbReference type="GO" id="GO:0004644">
    <property type="term" value="F:phosphoribosylglycinamide formyltransferase activity"/>
    <property type="evidence" value="ECO:0007669"/>
    <property type="project" value="UniProtKB-EC"/>
</dbReference>
<dbReference type="InterPro" id="IPR004607">
    <property type="entry name" value="GART"/>
</dbReference>
<keyword evidence="4" id="KW-0658">Purine biosynthesis</keyword>
<protein>
    <recommendedName>
        <fullName evidence="2">phosphoribosylglycinamide formyltransferase 1</fullName>
        <ecNumber evidence="2">2.1.2.2</ecNumber>
    </recommendedName>
</protein>
<feature type="domain" description="Formyl transferase N-terminal" evidence="5">
    <location>
        <begin position="1"/>
        <end position="181"/>
    </location>
</feature>
<dbReference type="SUPFAM" id="SSF53328">
    <property type="entry name" value="Formyltransferase"/>
    <property type="match status" value="1"/>
</dbReference>
<comment type="pathway">
    <text evidence="1">Purine metabolism; IMP biosynthesis via de novo pathway; N(2)-formyl-N(1)-(5-phospho-D-ribosyl)glycinamide from N(1)-(5-phospho-D-ribosyl)glycinamide (10-formyl THF route): step 1/1.</text>
</comment>
<dbReference type="EC" id="2.1.2.2" evidence="2"/>
<evidence type="ECO:0000313" key="6">
    <source>
        <dbReference type="EMBL" id="VBB69544.1"/>
    </source>
</evidence>
<evidence type="ECO:0000256" key="2">
    <source>
        <dbReference type="ARBA" id="ARBA00012254"/>
    </source>
</evidence>
<gene>
    <name evidence="6" type="ORF">RIEGSTA812A_PEG_1017</name>
</gene>
<dbReference type="CDD" id="cd08645">
    <property type="entry name" value="FMT_core_GART"/>
    <property type="match status" value="1"/>
</dbReference>
<evidence type="ECO:0000259" key="5">
    <source>
        <dbReference type="Pfam" id="PF00551"/>
    </source>
</evidence>
<dbReference type="GO" id="GO:0005829">
    <property type="term" value="C:cytosol"/>
    <property type="evidence" value="ECO:0007669"/>
    <property type="project" value="TreeGrafter"/>
</dbReference>
<dbReference type="PANTHER" id="PTHR43369:SF2">
    <property type="entry name" value="PHOSPHORIBOSYLGLYCINAMIDE FORMYLTRANSFERASE"/>
    <property type="match status" value="1"/>
</dbReference>
<reference evidence="6" key="1">
    <citation type="submission" date="2018-10" db="EMBL/GenBank/DDBJ databases">
        <authorList>
            <person name="Gruber-Vodicka H."/>
            <person name="Jaeckle O."/>
        </authorList>
    </citation>
    <scope>NUCLEOTIDE SEQUENCE</scope>
</reference>
<organism evidence="6">
    <name type="scientific">invertebrate metagenome</name>
    <dbReference type="NCBI Taxonomy" id="1711999"/>
    <lineage>
        <taxon>unclassified sequences</taxon>
        <taxon>metagenomes</taxon>
        <taxon>organismal metagenomes</taxon>
    </lineage>
</organism>
<evidence type="ECO:0000256" key="1">
    <source>
        <dbReference type="ARBA" id="ARBA00005054"/>
    </source>
</evidence>
<dbReference type="GO" id="GO:0006189">
    <property type="term" value="P:'de novo' IMP biosynthetic process"/>
    <property type="evidence" value="ECO:0007669"/>
    <property type="project" value="InterPro"/>
</dbReference>
<proteinExistence type="inferred from homology"/>
<keyword evidence="3 6" id="KW-0808">Transferase</keyword>
<name>A0A484H768_9ZZZZ</name>
<dbReference type="Gene3D" id="3.40.50.170">
    <property type="entry name" value="Formyl transferase, N-terminal domain"/>
    <property type="match status" value="1"/>
</dbReference>
<dbReference type="PANTHER" id="PTHR43369">
    <property type="entry name" value="PHOSPHORIBOSYLGLYCINAMIDE FORMYLTRANSFERASE"/>
    <property type="match status" value="1"/>
</dbReference>
<dbReference type="InterPro" id="IPR002376">
    <property type="entry name" value="Formyl_transf_N"/>
</dbReference>